<evidence type="ECO:0000256" key="5">
    <source>
        <dbReference type="ARBA" id="ARBA00022989"/>
    </source>
</evidence>
<dbReference type="RefSeq" id="WP_144991640.1">
    <property type="nucleotide sequence ID" value="NZ_VNJK01000001.1"/>
</dbReference>
<organism evidence="9 10">
    <name type="scientific">Paenibacillus agilis</name>
    <dbReference type="NCBI Taxonomy" id="3020863"/>
    <lineage>
        <taxon>Bacteria</taxon>
        <taxon>Bacillati</taxon>
        <taxon>Bacillota</taxon>
        <taxon>Bacilli</taxon>
        <taxon>Bacillales</taxon>
        <taxon>Paenibacillaceae</taxon>
        <taxon>Paenibacillus</taxon>
    </lineage>
</organism>
<keyword evidence="6 7" id="KW-0472">Membrane</keyword>
<keyword evidence="10" id="KW-1185">Reference proteome</keyword>
<evidence type="ECO:0000256" key="2">
    <source>
        <dbReference type="ARBA" id="ARBA00022448"/>
    </source>
</evidence>
<evidence type="ECO:0000256" key="1">
    <source>
        <dbReference type="ARBA" id="ARBA00004651"/>
    </source>
</evidence>
<dbReference type="Gene3D" id="1.10.3720.10">
    <property type="entry name" value="MetI-like"/>
    <property type="match status" value="1"/>
</dbReference>
<dbReference type="GO" id="GO:0055085">
    <property type="term" value="P:transmembrane transport"/>
    <property type="evidence" value="ECO:0007669"/>
    <property type="project" value="InterPro"/>
</dbReference>
<evidence type="ECO:0000256" key="4">
    <source>
        <dbReference type="ARBA" id="ARBA00022692"/>
    </source>
</evidence>
<feature type="transmembrane region" description="Helical" evidence="7">
    <location>
        <begin position="172"/>
        <end position="191"/>
    </location>
</feature>
<comment type="caution">
    <text evidence="9">The sequence shown here is derived from an EMBL/GenBank/DDBJ whole genome shotgun (WGS) entry which is preliminary data.</text>
</comment>
<feature type="transmembrane region" description="Helical" evidence="7">
    <location>
        <begin position="9"/>
        <end position="30"/>
    </location>
</feature>
<feature type="transmembrane region" description="Helical" evidence="7">
    <location>
        <begin position="100"/>
        <end position="121"/>
    </location>
</feature>
<evidence type="ECO:0000256" key="7">
    <source>
        <dbReference type="RuleBase" id="RU363032"/>
    </source>
</evidence>
<dbReference type="InterPro" id="IPR000515">
    <property type="entry name" value="MetI-like"/>
</dbReference>
<evidence type="ECO:0000313" key="10">
    <source>
        <dbReference type="Proteomes" id="UP000318102"/>
    </source>
</evidence>
<dbReference type="PANTHER" id="PTHR30465">
    <property type="entry name" value="INNER MEMBRANE ABC TRANSPORTER"/>
    <property type="match status" value="1"/>
</dbReference>
<dbReference type="AlphaFoldDB" id="A0A559J3T6"/>
<dbReference type="OrthoDB" id="24153at2"/>
<dbReference type="GO" id="GO:0005886">
    <property type="term" value="C:plasma membrane"/>
    <property type="evidence" value="ECO:0007669"/>
    <property type="project" value="UniProtKB-SubCell"/>
</dbReference>
<dbReference type="Pfam" id="PF19300">
    <property type="entry name" value="BPD_transp_1_N"/>
    <property type="match status" value="1"/>
</dbReference>
<protein>
    <submittedName>
        <fullName evidence="9">ABC transporter permease</fullName>
    </submittedName>
</protein>
<keyword evidence="4 7" id="KW-0812">Transmembrane</keyword>
<feature type="transmembrane region" description="Helical" evidence="7">
    <location>
        <begin position="133"/>
        <end position="152"/>
    </location>
</feature>
<dbReference type="PROSITE" id="PS50928">
    <property type="entry name" value="ABC_TM1"/>
    <property type="match status" value="1"/>
</dbReference>
<proteinExistence type="inferred from homology"/>
<comment type="subcellular location">
    <subcellularLocation>
        <location evidence="1 7">Cell membrane</location>
        <topology evidence="1 7">Multi-pass membrane protein</topology>
    </subcellularLocation>
</comment>
<comment type="similarity">
    <text evidence="7">Belongs to the binding-protein-dependent transport system permease family.</text>
</comment>
<evidence type="ECO:0000259" key="8">
    <source>
        <dbReference type="PROSITE" id="PS50928"/>
    </source>
</evidence>
<dbReference type="InterPro" id="IPR035906">
    <property type="entry name" value="MetI-like_sf"/>
</dbReference>
<dbReference type="InterPro" id="IPR045621">
    <property type="entry name" value="BPD_transp_1_N"/>
</dbReference>
<reference evidence="9 10" key="1">
    <citation type="submission" date="2019-07" db="EMBL/GenBank/DDBJ databases">
        <authorList>
            <person name="Kim J."/>
        </authorList>
    </citation>
    <scope>NUCLEOTIDE SEQUENCE [LARGE SCALE GENOMIC DNA]</scope>
    <source>
        <strain evidence="9 10">N4</strain>
    </source>
</reference>
<accession>A0A559J3T6</accession>
<dbReference type="Proteomes" id="UP000318102">
    <property type="component" value="Unassembled WGS sequence"/>
</dbReference>
<feature type="domain" description="ABC transmembrane type-1" evidence="8">
    <location>
        <begin position="94"/>
        <end position="291"/>
    </location>
</feature>
<dbReference type="Pfam" id="PF00528">
    <property type="entry name" value="BPD_transp_1"/>
    <property type="match status" value="1"/>
</dbReference>
<feature type="transmembrane region" description="Helical" evidence="7">
    <location>
        <begin position="272"/>
        <end position="298"/>
    </location>
</feature>
<feature type="transmembrane region" description="Helical" evidence="7">
    <location>
        <begin position="227"/>
        <end position="252"/>
    </location>
</feature>
<keyword evidence="3" id="KW-1003">Cell membrane</keyword>
<dbReference type="SUPFAM" id="SSF161098">
    <property type="entry name" value="MetI-like"/>
    <property type="match status" value="1"/>
</dbReference>
<dbReference type="EMBL" id="VNJK01000001">
    <property type="protein sequence ID" value="TVX94537.1"/>
    <property type="molecule type" value="Genomic_DNA"/>
</dbReference>
<keyword evidence="5 7" id="KW-1133">Transmembrane helix</keyword>
<evidence type="ECO:0000256" key="3">
    <source>
        <dbReference type="ARBA" id="ARBA00022475"/>
    </source>
</evidence>
<name>A0A559J3T6_9BACL</name>
<dbReference type="PANTHER" id="PTHR30465:SF93">
    <property type="entry name" value="OLIGOPEPTIDE TRANSPORT SYSTEM PERMEASE PROTEIN OPPB"/>
    <property type="match status" value="1"/>
</dbReference>
<sequence length="312" mass="34528">MLRYMLNKFVFFFLAMFVLSSITFILMKAIPGDPFISEKAVPPDVKARLLAQYGLDKPLFIQYTTYLTNLLSGDLGISMKLANRAVVDFIRDSFPLSLRLGIAAIFTSVIIGVTLGMTAAFRHRKLMDSTAMIIAVLGVSVPSFVMAAVLQWLFAVRIPMFNVVGLVQAKDYVLPTLALSAMPIAYIARLTRSNMLEVLHSDYIKTARAKGLNSWTIMRRHVLRNGILPVVTFLGPLTANVITGSFIIEQIFGIGGLGKIYVQSIGNRDYSLIMGITIFYGLILMTARLLTDIAYGFIDPRIKLGKRKEGSA</sequence>
<evidence type="ECO:0000313" key="9">
    <source>
        <dbReference type="EMBL" id="TVX94537.1"/>
    </source>
</evidence>
<evidence type="ECO:0000256" key="6">
    <source>
        <dbReference type="ARBA" id="ARBA00023136"/>
    </source>
</evidence>
<dbReference type="CDD" id="cd06261">
    <property type="entry name" value="TM_PBP2"/>
    <property type="match status" value="1"/>
</dbReference>
<keyword evidence="2 7" id="KW-0813">Transport</keyword>
<gene>
    <name evidence="9" type="ORF">FPZ44_02280</name>
</gene>